<dbReference type="AlphaFoldDB" id="A0A644SYB8"/>
<dbReference type="EMBL" id="VSSQ01000007">
    <property type="protein sequence ID" value="MPL58631.1"/>
    <property type="molecule type" value="Genomic_DNA"/>
</dbReference>
<reference evidence="1" key="1">
    <citation type="submission" date="2019-08" db="EMBL/GenBank/DDBJ databases">
        <authorList>
            <person name="Kucharzyk K."/>
            <person name="Murdoch R.W."/>
            <person name="Higgins S."/>
            <person name="Loffler F."/>
        </authorList>
    </citation>
    <scope>NUCLEOTIDE SEQUENCE</scope>
</reference>
<sequence length="168" mass="19467">MSELHSIIIEESTDIISGFINTTSKRKTYTELKIEQEEVLATKSSQCTTIRRTVEEVEKMLTDQFGNKLKPVIRGKTPRTTINFSKMVGKPKQENVRHEPAKLEPKHLTAERLRKLVSDGKMADEVIKLYNFNNRSYFMQTLRELGCKGILNELIYRKKLGKEVFLCE</sequence>
<accession>A0A644SYB8</accession>
<proteinExistence type="predicted"/>
<comment type="caution">
    <text evidence="1">The sequence shown here is derived from an EMBL/GenBank/DDBJ whole genome shotgun (WGS) entry which is preliminary data.</text>
</comment>
<name>A0A644SYB8_9ZZZZ</name>
<evidence type="ECO:0000313" key="1">
    <source>
        <dbReference type="EMBL" id="MPL58631.1"/>
    </source>
</evidence>
<organism evidence="1">
    <name type="scientific">bioreactor metagenome</name>
    <dbReference type="NCBI Taxonomy" id="1076179"/>
    <lineage>
        <taxon>unclassified sequences</taxon>
        <taxon>metagenomes</taxon>
        <taxon>ecological metagenomes</taxon>
    </lineage>
</organism>
<protein>
    <submittedName>
        <fullName evidence="1">Uncharacterized protein</fullName>
    </submittedName>
</protein>
<gene>
    <name evidence="1" type="ORF">SDC9_04165</name>
</gene>